<dbReference type="Pfam" id="PF19578">
    <property type="entry name" value="DUF6090"/>
    <property type="match status" value="1"/>
</dbReference>
<reference evidence="4" key="2">
    <citation type="submission" date="2014-07" db="EMBL/GenBank/DDBJ databases">
        <title>Genome sequence of Mangrovimonas yunxiaonensis.</title>
        <authorList>
            <person name="Li Y."/>
            <person name="Zheng T."/>
        </authorList>
    </citation>
    <scope>NUCLEOTIDE SEQUENCE [LARGE SCALE GENOMIC DNA]</scope>
    <source>
        <strain evidence="4">LY01</strain>
    </source>
</reference>
<comment type="caution">
    <text evidence="3">The sequence shown here is derived from an EMBL/GenBank/DDBJ whole genome shotgun (WGS) entry which is preliminary data.</text>
</comment>
<dbReference type="InterPro" id="IPR045749">
    <property type="entry name" value="DUF6090"/>
</dbReference>
<keyword evidence="4" id="KW-1185">Reference proteome</keyword>
<reference evidence="3 4" key="1">
    <citation type="journal article" date="2014" name="Genome Announc.">
        <title>Draft Genome Sequence of the Algicidal Bacterium Mangrovimonas yunxiaonensis Strain LY01.</title>
        <authorList>
            <person name="Li Y."/>
            <person name="Zhu H."/>
            <person name="Li C."/>
            <person name="Zhang H."/>
            <person name="Chen Z."/>
            <person name="Zheng W."/>
            <person name="Xu H."/>
            <person name="Zheng T."/>
        </authorList>
    </citation>
    <scope>NUCLEOTIDE SEQUENCE [LARGE SCALE GENOMIC DNA]</scope>
    <source>
        <strain evidence="3 4">LY01</strain>
    </source>
</reference>
<gene>
    <name evidence="3" type="ORF">IA57_02585</name>
</gene>
<dbReference type="RefSeq" id="WP_051880955.1">
    <property type="nucleotide sequence ID" value="NZ_BMET01000002.1"/>
</dbReference>
<keyword evidence="1" id="KW-0175">Coiled coil</keyword>
<sequence length="253" mass="29212">MISEGNTKKYLKYAIGEIILVVIGILIALQINNWNSEKNRKKAEKVIIEQLIEDLKKSQVELKEVRESREEQAKASAKVCHAFFKNDVPNDSIYKYMRIPLGTAVYSPTLGTARSIINSGNLTLIRSNDLKIKITAYVETVEYKLKDIDRYEETYFRNGQLLLKEAVQFTNLVPKAYLFHQTKGSDTLKTDELRAIPYVIEKVPFETDLEEIFQNYSVFSAYNSLLVAHRNSAFKYREILKITNELLNTLEEN</sequence>
<keyword evidence="2" id="KW-0812">Transmembrane</keyword>
<organism evidence="3 4">
    <name type="scientific">Mangrovimonas yunxiaonensis</name>
    <dbReference type="NCBI Taxonomy" id="1197477"/>
    <lineage>
        <taxon>Bacteria</taxon>
        <taxon>Pseudomonadati</taxon>
        <taxon>Bacteroidota</taxon>
        <taxon>Flavobacteriia</taxon>
        <taxon>Flavobacteriales</taxon>
        <taxon>Flavobacteriaceae</taxon>
        <taxon>Mangrovimonas</taxon>
    </lineage>
</organism>
<accession>A0A084TM45</accession>
<dbReference type="eggNOG" id="ENOG5030JD7">
    <property type="taxonomic scope" value="Bacteria"/>
</dbReference>
<evidence type="ECO:0000256" key="1">
    <source>
        <dbReference type="SAM" id="Coils"/>
    </source>
</evidence>
<protein>
    <submittedName>
        <fullName evidence="3">Uncharacterized protein</fullName>
    </submittedName>
</protein>
<feature type="coiled-coil region" evidence="1">
    <location>
        <begin position="48"/>
        <end position="75"/>
    </location>
</feature>
<evidence type="ECO:0000256" key="2">
    <source>
        <dbReference type="SAM" id="Phobius"/>
    </source>
</evidence>
<evidence type="ECO:0000313" key="4">
    <source>
        <dbReference type="Proteomes" id="UP000028521"/>
    </source>
</evidence>
<evidence type="ECO:0000313" key="3">
    <source>
        <dbReference type="EMBL" id="KFB01781.1"/>
    </source>
</evidence>
<proteinExistence type="predicted"/>
<dbReference type="Proteomes" id="UP000028521">
    <property type="component" value="Unassembled WGS sequence"/>
</dbReference>
<dbReference type="STRING" id="1197477.IA57_02585"/>
<name>A0A084TM45_9FLAO</name>
<dbReference type="AlphaFoldDB" id="A0A084TM45"/>
<feature type="transmembrane region" description="Helical" evidence="2">
    <location>
        <begin position="13"/>
        <end position="32"/>
    </location>
</feature>
<dbReference type="EMBL" id="JPFK01000003">
    <property type="protein sequence ID" value="KFB01781.1"/>
    <property type="molecule type" value="Genomic_DNA"/>
</dbReference>
<keyword evidence="2" id="KW-0472">Membrane</keyword>
<keyword evidence="2" id="KW-1133">Transmembrane helix</keyword>